<keyword evidence="3" id="KW-1185">Reference proteome</keyword>
<dbReference type="PRINTS" id="PR00081">
    <property type="entry name" value="GDHRDH"/>
</dbReference>
<dbReference type="InterPro" id="IPR036291">
    <property type="entry name" value="NAD(P)-bd_dom_sf"/>
</dbReference>
<dbReference type="Gene3D" id="3.40.50.720">
    <property type="entry name" value="NAD(P)-binding Rossmann-like Domain"/>
    <property type="match status" value="1"/>
</dbReference>
<dbReference type="EMBL" id="JAHRHY010000009">
    <property type="protein sequence ID" value="KAG9066668.1"/>
    <property type="molecule type" value="Genomic_DNA"/>
</dbReference>
<evidence type="ECO:0008006" key="4">
    <source>
        <dbReference type="Google" id="ProtNLM"/>
    </source>
</evidence>
<evidence type="ECO:0000313" key="2">
    <source>
        <dbReference type="EMBL" id="KAG9066668.1"/>
    </source>
</evidence>
<comment type="caution">
    <text evidence="2">The sequence shown here is derived from an EMBL/GenBank/DDBJ whole genome shotgun (WGS) entry which is preliminary data.</text>
</comment>
<dbReference type="AlphaFoldDB" id="A0A9P8BSX2"/>
<sequence>MVALAGRGAHAFLACRSQNRALAAIDSALLEVQSKYPLLITASILEFLDHFVFMMALLDRLKASQPSRIVMLSSMAHKSFAPRAGIDFETLKDPTKTTEVTRYGRSKLANVPFTKALARRLSSEQVYINACHPGVVATSLVRQEGTTFTEWVGAMEAKSAVLARNEELQEKLWTFSEELVREKVMA</sequence>
<reference evidence="2" key="1">
    <citation type="submission" date="2021-06" db="EMBL/GenBank/DDBJ databases">
        <title>Genome Sequence of Mortierella hyaline Strain SCG-10, a Cold-Adapted, Nitrate-Reducing Fungus Isolated from Soil in Minnesota, USA.</title>
        <authorList>
            <person name="Aldossari N."/>
        </authorList>
    </citation>
    <scope>NUCLEOTIDE SEQUENCE</scope>
    <source>
        <strain evidence="2">SCG-10</strain>
    </source>
</reference>
<name>A0A9P8BSX2_9FUNG</name>
<dbReference type="Pfam" id="PF00106">
    <property type="entry name" value="adh_short"/>
    <property type="match status" value="1"/>
</dbReference>
<dbReference type="SUPFAM" id="SSF51735">
    <property type="entry name" value="NAD(P)-binding Rossmann-fold domains"/>
    <property type="match status" value="1"/>
</dbReference>
<dbReference type="PANTHER" id="PTHR43157:SF31">
    <property type="entry name" value="PHOSPHATIDYLINOSITOL-GLYCAN BIOSYNTHESIS CLASS F PROTEIN"/>
    <property type="match status" value="1"/>
</dbReference>
<dbReference type="GO" id="GO:0016491">
    <property type="term" value="F:oxidoreductase activity"/>
    <property type="evidence" value="ECO:0007669"/>
    <property type="project" value="UniProtKB-KW"/>
</dbReference>
<dbReference type="OrthoDB" id="191139at2759"/>
<evidence type="ECO:0000256" key="1">
    <source>
        <dbReference type="ARBA" id="ARBA00023002"/>
    </source>
</evidence>
<evidence type="ECO:0000313" key="3">
    <source>
        <dbReference type="Proteomes" id="UP000707451"/>
    </source>
</evidence>
<accession>A0A9P8BSX2</accession>
<gene>
    <name evidence="2" type="ORF">KI688_012576</name>
</gene>
<proteinExistence type="predicted"/>
<keyword evidence="1" id="KW-0560">Oxidoreductase</keyword>
<protein>
    <recommendedName>
        <fullName evidence="4">NAD(P)-binding protein</fullName>
    </recommendedName>
</protein>
<organism evidence="2 3">
    <name type="scientific">Linnemannia hyalina</name>
    <dbReference type="NCBI Taxonomy" id="64524"/>
    <lineage>
        <taxon>Eukaryota</taxon>
        <taxon>Fungi</taxon>
        <taxon>Fungi incertae sedis</taxon>
        <taxon>Mucoromycota</taxon>
        <taxon>Mortierellomycotina</taxon>
        <taxon>Mortierellomycetes</taxon>
        <taxon>Mortierellales</taxon>
        <taxon>Mortierellaceae</taxon>
        <taxon>Linnemannia</taxon>
    </lineage>
</organism>
<dbReference type="Proteomes" id="UP000707451">
    <property type="component" value="Unassembled WGS sequence"/>
</dbReference>
<dbReference type="InterPro" id="IPR002347">
    <property type="entry name" value="SDR_fam"/>
</dbReference>
<dbReference type="PANTHER" id="PTHR43157">
    <property type="entry name" value="PHOSPHATIDYLINOSITOL-GLYCAN BIOSYNTHESIS CLASS F PROTEIN-RELATED"/>
    <property type="match status" value="1"/>
</dbReference>